<dbReference type="VEuPathDB" id="FungiDB:I7I52_06679"/>
<feature type="compositionally biased region" description="Polar residues" evidence="1">
    <location>
        <begin position="57"/>
        <end position="67"/>
    </location>
</feature>
<name>A0A8H8CZF4_AJECA</name>
<accession>A0A8H8CZF4</accession>
<comment type="caution">
    <text evidence="2">The sequence shown here is derived from an EMBL/GenBank/DDBJ whole genome shotgun (WGS) entry which is preliminary data.</text>
</comment>
<dbReference type="Proteomes" id="UP000670092">
    <property type="component" value="Unassembled WGS sequence"/>
</dbReference>
<protein>
    <submittedName>
        <fullName evidence="2">Sucrose cleavage family protein</fullName>
    </submittedName>
</protein>
<dbReference type="EMBL" id="JAEVHI010000003">
    <property type="protein sequence ID" value="KAG5296131.1"/>
    <property type="molecule type" value="Genomic_DNA"/>
</dbReference>
<proteinExistence type="predicted"/>
<sequence length="73" mass="7853">MRTCVDDSFLNATQHEAPHPFQPPPPPPPAHLQKLLSFLPPHHHTPAGSRNALVPGTNMSLCTNSRNARGAGD</sequence>
<evidence type="ECO:0000313" key="3">
    <source>
        <dbReference type="Proteomes" id="UP000670092"/>
    </source>
</evidence>
<gene>
    <name evidence="2" type="ORF">I7I52_06679</name>
</gene>
<organism evidence="2 3">
    <name type="scientific">Ajellomyces capsulatus</name>
    <name type="common">Darling's disease fungus</name>
    <name type="synonym">Histoplasma capsulatum</name>
    <dbReference type="NCBI Taxonomy" id="5037"/>
    <lineage>
        <taxon>Eukaryota</taxon>
        <taxon>Fungi</taxon>
        <taxon>Dikarya</taxon>
        <taxon>Ascomycota</taxon>
        <taxon>Pezizomycotina</taxon>
        <taxon>Eurotiomycetes</taxon>
        <taxon>Eurotiomycetidae</taxon>
        <taxon>Onygenales</taxon>
        <taxon>Ajellomycetaceae</taxon>
        <taxon>Histoplasma</taxon>
    </lineage>
</organism>
<feature type="compositionally biased region" description="Pro residues" evidence="1">
    <location>
        <begin position="20"/>
        <end position="30"/>
    </location>
</feature>
<reference evidence="2 3" key="1">
    <citation type="submission" date="2021-01" db="EMBL/GenBank/DDBJ databases">
        <title>Chromosome-level genome assembly of a human fungal pathogen reveals clustering of transcriptionally co-regulated genes.</title>
        <authorList>
            <person name="Voorhies M."/>
            <person name="Cohen S."/>
            <person name="Shea T.P."/>
            <person name="Petrus S."/>
            <person name="Munoz J.F."/>
            <person name="Poplawski S."/>
            <person name="Goldman W.E."/>
            <person name="Michael T."/>
            <person name="Cuomo C.A."/>
            <person name="Sil A."/>
            <person name="Beyhan S."/>
        </authorList>
    </citation>
    <scope>NUCLEOTIDE SEQUENCE [LARGE SCALE GENOMIC DNA]</scope>
    <source>
        <strain evidence="2 3">G184AR</strain>
    </source>
</reference>
<dbReference type="OrthoDB" id="10462752at2759"/>
<evidence type="ECO:0000256" key="1">
    <source>
        <dbReference type="SAM" id="MobiDB-lite"/>
    </source>
</evidence>
<dbReference type="AlphaFoldDB" id="A0A8H8CZF4"/>
<feature type="region of interest" description="Disordered" evidence="1">
    <location>
        <begin position="1"/>
        <end position="73"/>
    </location>
</feature>
<evidence type="ECO:0000313" key="2">
    <source>
        <dbReference type="EMBL" id="KAG5296131.1"/>
    </source>
</evidence>